<keyword evidence="3" id="KW-1185">Reference proteome</keyword>
<dbReference type="RefSeq" id="WP_377575946.1">
    <property type="nucleotide sequence ID" value="NZ_JBHTKA010000001.1"/>
</dbReference>
<protein>
    <submittedName>
        <fullName evidence="2">Alpha/beta hydrolase</fullName>
    </submittedName>
</protein>
<organism evidence="2 3">
    <name type="scientific">Ohtaekwangia kribbensis</name>
    <dbReference type="NCBI Taxonomy" id="688913"/>
    <lineage>
        <taxon>Bacteria</taxon>
        <taxon>Pseudomonadati</taxon>
        <taxon>Bacteroidota</taxon>
        <taxon>Cytophagia</taxon>
        <taxon>Cytophagales</taxon>
        <taxon>Fulvivirgaceae</taxon>
        <taxon>Ohtaekwangia</taxon>
    </lineage>
</organism>
<evidence type="ECO:0000313" key="2">
    <source>
        <dbReference type="EMBL" id="MFD0998743.1"/>
    </source>
</evidence>
<sequence length="302" mass="34264">METVMNNTVVNRSAATSAKKKFHIPLAIRFIRWTLPRLEMIAPRYAHNWFVDLFFSPPRYTIPQVEREVLQQAQRSKLYIGDVPIEVYTWGTGPAVLLVHGWAGRASQFRNFVLYLTDRGYQVIAFDAPAHGNSKGNRTNIFQFRDAILQLEKRAGAFRAIVAHSIGGAAAIFALAEGIKTQTVITIATPSIGDEIIHEFALRINGSAKAEEKLKAHILKTFQRPFHELMASHFAQQLDQSIDWLIIHDEHDKEASMQNAQRLYEAYPRATVKITSTLGHTRILRDEEVIATCLNFIENRTV</sequence>
<dbReference type="InterPro" id="IPR000073">
    <property type="entry name" value="AB_hydrolase_1"/>
</dbReference>
<dbReference type="EMBL" id="JBHTKA010000001">
    <property type="protein sequence ID" value="MFD0998743.1"/>
    <property type="molecule type" value="Genomic_DNA"/>
</dbReference>
<dbReference type="GO" id="GO:0016787">
    <property type="term" value="F:hydrolase activity"/>
    <property type="evidence" value="ECO:0007669"/>
    <property type="project" value="UniProtKB-KW"/>
</dbReference>
<dbReference type="Gene3D" id="3.40.50.1820">
    <property type="entry name" value="alpha/beta hydrolase"/>
    <property type="match status" value="1"/>
</dbReference>
<evidence type="ECO:0000313" key="3">
    <source>
        <dbReference type="Proteomes" id="UP001597112"/>
    </source>
</evidence>
<accession>A0ABW3K0J7</accession>
<reference evidence="3" key="1">
    <citation type="journal article" date="2019" name="Int. J. Syst. Evol. Microbiol.">
        <title>The Global Catalogue of Microorganisms (GCM) 10K type strain sequencing project: providing services to taxonomists for standard genome sequencing and annotation.</title>
        <authorList>
            <consortium name="The Broad Institute Genomics Platform"/>
            <consortium name="The Broad Institute Genome Sequencing Center for Infectious Disease"/>
            <person name="Wu L."/>
            <person name="Ma J."/>
        </authorList>
    </citation>
    <scope>NUCLEOTIDE SEQUENCE [LARGE SCALE GENOMIC DNA]</scope>
    <source>
        <strain evidence="3">CCUG 58938</strain>
    </source>
</reference>
<name>A0ABW3K0J7_9BACT</name>
<dbReference type="Pfam" id="PF12697">
    <property type="entry name" value="Abhydrolase_6"/>
    <property type="match status" value="1"/>
</dbReference>
<dbReference type="SUPFAM" id="SSF53474">
    <property type="entry name" value="alpha/beta-Hydrolases"/>
    <property type="match status" value="1"/>
</dbReference>
<dbReference type="PANTHER" id="PTHR43689:SF8">
    <property type="entry name" value="ALPHA_BETA-HYDROLASES SUPERFAMILY PROTEIN"/>
    <property type="match status" value="1"/>
</dbReference>
<dbReference type="PANTHER" id="PTHR43689">
    <property type="entry name" value="HYDROLASE"/>
    <property type="match status" value="1"/>
</dbReference>
<dbReference type="Proteomes" id="UP001597112">
    <property type="component" value="Unassembled WGS sequence"/>
</dbReference>
<gene>
    <name evidence="2" type="ORF">ACFQ21_05470</name>
</gene>
<comment type="caution">
    <text evidence="2">The sequence shown here is derived from an EMBL/GenBank/DDBJ whole genome shotgun (WGS) entry which is preliminary data.</text>
</comment>
<dbReference type="InterPro" id="IPR029058">
    <property type="entry name" value="AB_hydrolase_fold"/>
</dbReference>
<proteinExistence type="predicted"/>
<evidence type="ECO:0000259" key="1">
    <source>
        <dbReference type="Pfam" id="PF12697"/>
    </source>
</evidence>
<feature type="domain" description="AB hydrolase-1" evidence="1">
    <location>
        <begin position="96"/>
        <end position="269"/>
    </location>
</feature>
<keyword evidence="2" id="KW-0378">Hydrolase</keyword>